<name>A0ABV2UGY5_9ACTN</name>
<evidence type="ECO:0000313" key="1">
    <source>
        <dbReference type="EMBL" id="MET8436741.1"/>
    </source>
</evidence>
<sequence length="181" mass="19906">MLPVDQIRALLREFDDPDCLERPRDFDLEASARRFAQLTRALEERFGPSCRSGLNQDTSDYGGISVPAEATGLGRPLWVGMSNFGCFVTAGRTSDWSDPCCTEGLTKEFMTWLDAVCTAAGCIFVPLDLLLEPYESSTPTLHEGDKLLAEALSASAGDDGEDEGGEPEMPPVWADRYFQWV</sequence>
<evidence type="ECO:0008006" key="3">
    <source>
        <dbReference type="Google" id="ProtNLM"/>
    </source>
</evidence>
<dbReference type="Proteomes" id="UP001550044">
    <property type="component" value="Unassembled WGS sequence"/>
</dbReference>
<gene>
    <name evidence="1" type="ORF">ABZV61_28975</name>
</gene>
<accession>A0ABV2UGY5</accession>
<proteinExistence type="predicted"/>
<comment type="caution">
    <text evidence="1">The sequence shown here is derived from an EMBL/GenBank/DDBJ whole genome shotgun (WGS) entry which is preliminary data.</text>
</comment>
<organism evidence="1 2">
    <name type="scientific">Streptomyces sp. 900116325</name>
    <dbReference type="NCBI Taxonomy" id="3154295"/>
    <lineage>
        <taxon>Bacteria</taxon>
        <taxon>Bacillati</taxon>
        <taxon>Actinomycetota</taxon>
        <taxon>Actinomycetes</taxon>
        <taxon>Kitasatosporales</taxon>
        <taxon>Streptomycetaceae</taxon>
        <taxon>Streptomyces</taxon>
    </lineage>
</organism>
<evidence type="ECO:0000313" key="2">
    <source>
        <dbReference type="Proteomes" id="UP001550044"/>
    </source>
</evidence>
<dbReference type="EMBL" id="JBEXIP010000029">
    <property type="protein sequence ID" value="MET8436741.1"/>
    <property type="molecule type" value="Genomic_DNA"/>
</dbReference>
<keyword evidence="2" id="KW-1185">Reference proteome</keyword>
<reference evidence="1 2" key="1">
    <citation type="submission" date="2024-06" db="EMBL/GenBank/DDBJ databases">
        <title>The Natural Products Discovery Center: Release of the First 8490 Sequenced Strains for Exploring Actinobacteria Biosynthetic Diversity.</title>
        <authorList>
            <person name="Kalkreuter E."/>
            <person name="Kautsar S.A."/>
            <person name="Yang D."/>
            <person name="Bader C.D."/>
            <person name="Teijaro C.N."/>
            <person name="Fluegel L."/>
            <person name="Davis C.M."/>
            <person name="Simpson J.R."/>
            <person name="Lauterbach L."/>
            <person name="Steele A.D."/>
            <person name="Gui C."/>
            <person name="Meng S."/>
            <person name="Li G."/>
            <person name="Viehrig K."/>
            <person name="Ye F."/>
            <person name="Su P."/>
            <person name="Kiefer A.F."/>
            <person name="Nichols A."/>
            <person name="Cepeda A.J."/>
            <person name="Yan W."/>
            <person name="Fan B."/>
            <person name="Jiang Y."/>
            <person name="Adhikari A."/>
            <person name="Zheng C.-J."/>
            <person name="Schuster L."/>
            <person name="Cowan T.M."/>
            <person name="Smanski M.J."/>
            <person name="Chevrette M.G."/>
            <person name="De Carvalho L.P.S."/>
            <person name="Shen B."/>
        </authorList>
    </citation>
    <scope>NUCLEOTIDE SEQUENCE [LARGE SCALE GENOMIC DNA]</scope>
    <source>
        <strain evidence="1 2">NPDC005137</strain>
    </source>
</reference>
<protein>
    <recommendedName>
        <fullName evidence="3">SUKH-4 immunity protein of toxin-antitoxin system</fullName>
    </recommendedName>
</protein>
<dbReference type="RefSeq" id="WP_356504216.1">
    <property type="nucleotide sequence ID" value="NZ_JBEXEF010000317.1"/>
</dbReference>